<dbReference type="EMBL" id="GL883105">
    <property type="protein sequence ID" value="EGG07251.1"/>
    <property type="molecule type" value="Genomic_DNA"/>
</dbReference>
<dbReference type="RefSeq" id="XP_007409693.1">
    <property type="nucleotide sequence ID" value="XM_007409631.1"/>
</dbReference>
<dbReference type="GeneID" id="18925793"/>
<accession>F4RK40</accession>
<dbReference type="HOGENOM" id="CLU_1816220_0_0_1"/>
<dbReference type="InParanoid" id="F4RK40"/>
<dbReference type="Proteomes" id="UP000001072">
    <property type="component" value="Unassembled WGS sequence"/>
</dbReference>
<evidence type="ECO:0000313" key="2">
    <source>
        <dbReference type="Proteomes" id="UP000001072"/>
    </source>
</evidence>
<evidence type="ECO:0000313" key="1">
    <source>
        <dbReference type="EMBL" id="EGG07251.1"/>
    </source>
</evidence>
<reference evidence="2" key="1">
    <citation type="journal article" date="2011" name="Proc. Natl. Acad. Sci. U.S.A.">
        <title>Obligate biotrophy features unraveled by the genomic analysis of rust fungi.</title>
        <authorList>
            <person name="Duplessis S."/>
            <person name="Cuomo C.A."/>
            <person name="Lin Y.-C."/>
            <person name="Aerts A."/>
            <person name="Tisserant E."/>
            <person name="Veneault-Fourrey C."/>
            <person name="Joly D.L."/>
            <person name="Hacquard S."/>
            <person name="Amselem J."/>
            <person name="Cantarel B.L."/>
            <person name="Chiu R."/>
            <person name="Coutinho P.M."/>
            <person name="Feau N."/>
            <person name="Field M."/>
            <person name="Frey P."/>
            <person name="Gelhaye E."/>
            <person name="Goldberg J."/>
            <person name="Grabherr M.G."/>
            <person name="Kodira C.D."/>
            <person name="Kohler A."/>
            <person name="Kuees U."/>
            <person name="Lindquist E.A."/>
            <person name="Lucas S.M."/>
            <person name="Mago R."/>
            <person name="Mauceli E."/>
            <person name="Morin E."/>
            <person name="Murat C."/>
            <person name="Pangilinan J.L."/>
            <person name="Park R."/>
            <person name="Pearson M."/>
            <person name="Quesneville H."/>
            <person name="Rouhier N."/>
            <person name="Sakthikumar S."/>
            <person name="Salamov A.A."/>
            <person name="Schmutz J."/>
            <person name="Selles B."/>
            <person name="Shapiro H."/>
            <person name="Tanguay P."/>
            <person name="Tuskan G.A."/>
            <person name="Henrissat B."/>
            <person name="Van de Peer Y."/>
            <person name="Rouze P."/>
            <person name="Ellis J.G."/>
            <person name="Dodds P.N."/>
            <person name="Schein J.E."/>
            <person name="Zhong S."/>
            <person name="Hamelin R.C."/>
            <person name="Grigoriev I.V."/>
            <person name="Szabo L.J."/>
            <person name="Martin F."/>
        </authorList>
    </citation>
    <scope>NUCLEOTIDE SEQUENCE [LARGE SCALE GENOMIC DNA]</scope>
    <source>
        <strain evidence="2">98AG31 / pathotype 3-4-7</strain>
    </source>
</reference>
<name>F4RK40_MELLP</name>
<protein>
    <submittedName>
        <fullName evidence="1">Uncharacterized protein</fullName>
    </submittedName>
</protein>
<proteinExistence type="predicted"/>
<keyword evidence="2" id="KW-1185">Reference proteome</keyword>
<dbReference type="KEGG" id="mlr:MELLADRAFT_116330"/>
<dbReference type="AlphaFoldDB" id="F4RK40"/>
<gene>
    <name evidence="1" type="ORF">MELLADRAFT_116330</name>
</gene>
<organism evidence="2">
    <name type="scientific">Melampsora larici-populina (strain 98AG31 / pathotype 3-4-7)</name>
    <name type="common">Poplar leaf rust fungus</name>
    <dbReference type="NCBI Taxonomy" id="747676"/>
    <lineage>
        <taxon>Eukaryota</taxon>
        <taxon>Fungi</taxon>
        <taxon>Dikarya</taxon>
        <taxon>Basidiomycota</taxon>
        <taxon>Pucciniomycotina</taxon>
        <taxon>Pucciniomycetes</taxon>
        <taxon>Pucciniales</taxon>
        <taxon>Melampsoraceae</taxon>
        <taxon>Melampsora</taxon>
    </lineage>
</organism>
<sequence length="142" mass="16053">MCGPTQLSGVQPFDESGFAFRAETEWTSLTVEQDQPWQFSNKIFELIDKRRESVGLADLTRIQGSGDNLELVFRDTIMVLLEEGPAEIRVVNDFRNILRFTIFCENFCTEFPKVLESKDPGMVELVPGKELVISEVRSAGFG</sequence>
<dbReference type="VEuPathDB" id="FungiDB:MELLADRAFT_116330"/>